<evidence type="ECO:0000256" key="1">
    <source>
        <dbReference type="SAM" id="MobiDB-lite"/>
    </source>
</evidence>
<organism evidence="2 3">
    <name type="scientific">Daphnia magna</name>
    <dbReference type="NCBI Taxonomy" id="35525"/>
    <lineage>
        <taxon>Eukaryota</taxon>
        <taxon>Metazoa</taxon>
        <taxon>Ecdysozoa</taxon>
        <taxon>Arthropoda</taxon>
        <taxon>Crustacea</taxon>
        <taxon>Branchiopoda</taxon>
        <taxon>Diplostraca</taxon>
        <taxon>Cladocera</taxon>
        <taxon>Anomopoda</taxon>
        <taxon>Daphniidae</taxon>
        <taxon>Daphnia</taxon>
    </lineage>
</organism>
<dbReference type="OrthoDB" id="336088at2759"/>
<name>A0A164IYL6_9CRUS</name>
<evidence type="ECO:0000313" key="3">
    <source>
        <dbReference type="Proteomes" id="UP000076858"/>
    </source>
</evidence>
<keyword evidence="3" id="KW-1185">Reference proteome</keyword>
<feature type="compositionally biased region" description="Acidic residues" evidence="1">
    <location>
        <begin position="27"/>
        <end position="37"/>
    </location>
</feature>
<dbReference type="Proteomes" id="UP000076858">
    <property type="component" value="Unassembled WGS sequence"/>
</dbReference>
<gene>
    <name evidence="2" type="ORF">APZ42_001471</name>
</gene>
<evidence type="ECO:0000313" key="2">
    <source>
        <dbReference type="EMBL" id="KZS01767.1"/>
    </source>
</evidence>
<proteinExistence type="predicted"/>
<comment type="caution">
    <text evidence="2">The sequence shown here is derived from an EMBL/GenBank/DDBJ whole genome shotgun (WGS) entry which is preliminary data.</text>
</comment>
<feature type="compositionally biased region" description="Acidic residues" evidence="1">
    <location>
        <begin position="1"/>
        <end position="16"/>
    </location>
</feature>
<dbReference type="EMBL" id="LRGB01006171">
    <property type="protein sequence ID" value="KZS01767.1"/>
    <property type="molecule type" value="Genomic_DNA"/>
</dbReference>
<reference evidence="2 3" key="1">
    <citation type="submission" date="2016-03" db="EMBL/GenBank/DDBJ databases">
        <title>EvidentialGene: Evidence-directed Construction of Genes on Genomes.</title>
        <authorList>
            <person name="Gilbert D.G."/>
            <person name="Choi J.-H."/>
            <person name="Mockaitis K."/>
            <person name="Colbourne J."/>
            <person name="Pfrender M."/>
        </authorList>
    </citation>
    <scope>NUCLEOTIDE SEQUENCE [LARGE SCALE GENOMIC DNA]</scope>
    <source>
        <strain evidence="2 3">Xinb3</strain>
        <tissue evidence="2">Complete organism</tissue>
    </source>
</reference>
<accession>A0A164IYL6</accession>
<feature type="non-terminal residue" evidence="2">
    <location>
        <position position="71"/>
    </location>
</feature>
<feature type="non-terminal residue" evidence="2">
    <location>
        <position position="1"/>
    </location>
</feature>
<feature type="compositionally biased region" description="Basic and acidic residues" evidence="1">
    <location>
        <begin position="17"/>
        <end position="26"/>
    </location>
</feature>
<feature type="region of interest" description="Disordered" evidence="1">
    <location>
        <begin position="1"/>
        <end position="71"/>
    </location>
</feature>
<sequence length="71" mass="8053">DVDGLDDLQVEEENEELVFKSDHEFSPESDLDGEEEIVQPTKQARAARAGIAPKKRGRSKKVKVEEEIEEE</sequence>
<dbReference type="AlphaFoldDB" id="A0A164IYL6"/>
<protein>
    <submittedName>
        <fullName evidence="2">Uncharacterized protein</fullName>
    </submittedName>
</protein>